<reference evidence="1" key="1">
    <citation type="submission" date="2014-11" db="EMBL/GenBank/DDBJ databases">
        <authorList>
            <person name="Amaro Gonzalez C."/>
        </authorList>
    </citation>
    <scope>NUCLEOTIDE SEQUENCE</scope>
</reference>
<accession>A0A0E9PUX5</accession>
<dbReference type="AlphaFoldDB" id="A0A0E9PUX5"/>
<proteinExistence type="predicted"/>
<name>A0A0E9PUX5_ANGAN</name>
<sequence length="31" mass="3602">MQAWQTYAMQVACHGSRHDKLQHQDNDTSTI</sequence>
<evidence type="ECO:0000313" key="1">
    <source>
        <dbReference type="EMBL" id="JAH08416.1"/>
    </source>
</evidence>
<dbReference type="EMBL" id="GBXM01100161">
    <property type="protein sequence ID" value="JAH08416.1"/>
    <property type="molecule type" value="Transcribed_RNA"/>
</dbReference>
<protein>
    <submittedName>
        <fullName evidence="1">Uncharacterized protein</fullName>
    </submittedName>
</protein>
<organism evidence="1">
    <name type="scientific">Anguilla anguilla</name>
    <name type="common">European freshwater eel</name>
    <name type="synonym">Muraena anguilla</name>
    <dbReference type="NCBI Taxonomy" id="7936"/>
    <lineage>
        <taxon>Eukaryota</taxon>
        <taxon>Metazoa</taxon>
        <taxon>Chordata</taxon>
        <taxon>Craniata</taxon>
        <taxon>Vertebrata</taxon>
        <taxon>Euteleostomi</taxon>
        <taxon>Actinopterygii</taxon>
        <taxon>Neopterygii</taxon>
        <taxon>Teleostei</taxon>
        <taxon>Anguilliformes</taxon>
        <taxon>Anguillidae</taxon>
        <taxon>Anguilla</taxon>
    </lineage>
</organism>
<reference evidence="1" key="2">
    <citation type="journal article" date="2015" name="Fish Shellfish Immunol.">
        <title>Early steps in the European eel (Anguilla anguilla)-Vibrio vulnificus interaction in the gills: Role of the RtxA13 toxin.</title>
        <authorList>
            <person name="Callol A."/>
            <person name="Pajuelo D."/>
            <person name="Ebbesson L."/>
            <person name="Teles M."/>
            <person name="MacKenzie S."/>
            <person name="Amaro C."/>
        </authorList>
    </citation>
    <scope>NUCLEOTIDE SEQUENCE</scope>
</reference>